<dbReference type="EMBL" id="CP086239">
    <property type="protein sequence ID" value="WAG61567.1"/>
    <property type="molecule type" value="Genomic_DNA"/>
</dbReference>
<reference evidence="2" key="1">
    <citation type="submission" date="2021-11" db="EMBL/GenBank/DDBJ databases">
        <title>Clostridia strains as spoilage organisms.</title>
        <authorList>
            <person name="Wambui J."/>
            <person name="Stevens M.J.A."/>
            <person name="Stephan R."/>
        </authorList>
    </citation>
    <scope>NUCLEOTIDE SEQUENCE</scope>
    <source>
        <strain evidence="2">CF009</strain>
    </source>
</reference>
<protein>
    <submittedName>
        <fullName evidence="2">MBL fold metallo-hydrolase</fullName>
    </submittedName>
</protein>
<accession>A0AA47I6H8</accession>
<name>A0AA47I6H8_9CLOT</name>
<organism evidence="2 3">
    <name type="scientific">Clostridium estertheticum</name>
    <dbReference type="NCBI Taxonomy" id="238834"/>
    <lineage>
        <taxon>Bacteria</taxon>
        <taxon>Bacillati</taxon>
        <taxon>Bacillota</taxon>
        <taxon>Clostridia</taxon>
        <taxon>Eubacteriales</taxon>
        <taxon>Clostridiaceae</taxon>
        <taxon>Clostridium</taxon>
    </lineage>
</organism>
<dbReference type="Pfam" id="PF12706">
    <property type="entry name" value="Lactamase_B_2"/>
    <property type="match status" value="1"/>
</dbReference>
<gene>
    <name evidence="2" type="ORF">LL038_04800</name>
</gene>
<dbReference type="InterPro" id="IPR001279">
    <property type="entry name" value="Metallo-B-lactamas"/>
</dbReference>
<feature type="domain" description="Metallo-beta-lactamase" evidence="1">
    <location>
        <begin position="58"/>
        <end position="238"/>
    </location>
</feature>
<evidence type="ECO:0000259" key="1">
    <source>
        <dbReference type="Pfam" id="PF12706"/>
    </source>
</evidence>
<dbReference type="GO" id="GO:0005737">
    <property type="term" value="C:cytoplasm"/>
    <property type="evidence" value="ECO:0007669"/>
    <property type="project" value="TreeGrafter"/>
</dbReference>
<dbReference type="PANTHER" id="PTHR15032:SF36">
    <property type="entry name" value="METALLO-BETA-LACTAMASE DOMAIN-CONTAINING PROTEIN"/>
    <property type="match status" value="1"/>
</dbReference>
<proteinExistence type="predicted"/>
<sequence>MSFVRLSKTVEYMYKLHRRNFKLYFKPIKAPLYEPIVENSIHWVGHATVVINLNDKIIVTDPVTSLNLGELKRLVKPSLNLSSINIDYIVISHGHMDHMNYSTLRKINKSAIVIAPIYLNMPLKILGFKHIVLLNHSEIYSDRHIKIKALKANHDGRRYPWGAKAESNSYIIESDLKKIFFAGDTALTDAYKDLVADVAIMPVGCYKPDEFQEMHCSPEQSFKMFKMTKAKLMIPIHYKTYILAQDKDDDTVNTLNRINDGSIKIIDIGQTVKL</sequence>
<dbReference type="Proteomes" id="UP001164733">
    <property type="component" value="Chromosome"/>
</dbReference>
<dbReference type="PANTHER" id="PTHR15032">
    <property type="entry name" value="N-ACYL-PHOSPHATIDYLETHANOLAMINE-HYDROLYZING PHOSPHOLIPASE D"/>
    <property type="match status" value="1"/>
</dbReference>
<evidence type="ECO:0000313" key="2">
    <source>
        <dbReference type="EMBL" id="WAG61567.1"/>
    </source>
</evidence>
<dbReference type="RefSeq" id="WP_216119806.1">
    <property type="nucleotide sequence ID" value="NZ_CP086239.1"/>
</dbReference>
<dbReference type="AlphaFoldDB" id="A0AA47I6H8"/>
<evidence type="ECO:0000313" key="3">
    <source>
        <dbReference type="Proteomes" id="UP001164733"/>
    </source>
</evidence>